<reference evidence="1" key="1">
    <citation type="submission" date="2016-10" db="EMBL/GenBank/DDBJ databases">
        <title>Sequence of Gallionella enrichment culture.</title>
        <authorList>
            <person name="Poehlein A."/>
            <person name="Muehling M."/>
            <person name="Daniel R."/>
        </authorList>
    </citation>
    <scope>NUCLEOTIDE SEQUENCE</scope>
</reference>
<dbReference type="EMBL" id="MLJW01000119">
    <property type="protein sequence ID" value="OIQ98451.1"/>
    <property type="molecule type" value="Genomic_DNA"/>
</dbReference>
<name>A0A1J5S9M6_9ZZZZ</name>
<proteinExistence type="predicted"/>
<accession>A0A1J5S9M6</accession>
<dbReference type="AlphaFoldDB" id="A0A1J5S9M6"/>
<gene>
    <name evidence="1" type="ORF">GALL_195770</name>
</gene>
<comment type="caution">
    <text evidence="1">The sequence shown here is derived from an EMBL/GenBank/DDBJ whole genome shotgun (WGS) entry which is preliminary data.</text>
</comment>
<evidence type="ECO:0000313" key="1">
    <source>
        <dbReference type="EMBL" id="OIQ98451.1"/>
    </source>
</evidence>
<sequence>MASPRSGVQPGQHYRQNGSPLVWRVEDMPAAGDTPPHARLCRVDDPTSVKLLSVAALREQRLYKLVGESAIR</sequence>
<organism evidence="1">
    <name type="scientific">mine drainage metagenome</name>
    <dbReference type="NCBI Taxonomy" id="410659"/>
    <lineage>
        <taxon>unclassified sequences</taxon>
        <taxon>metagenomes</taxon>
        <taxon>ecological metagenomes</taxon>
    </lineage>
</organism>
<protein>
    <submittedName>
        <fullName evidence="1">Uncharacterized protein</fullName>
    </submittedName>
</protein>